<dbReference type="Pfam" id="PF05015">
    <property type="entry name" value="HigB-like_toxin"/>
    <property type="match status" value="1"/>
</dbReference>
<gene>
    <name evidence="1" type="ORF">GCM10023151_17490</name>
</gene>
<comment type="caution">
    <text evidence="1">The sequence shown here is derived from an EMBL/GenBank/DDBJ whole genome shotgun (WGS) entry which is preliminary data.</text>
</comment>
<name>A0ABP8IMN0_9GAMM</name>
<keyword evidence="2" id="KW-1185">Reference proteome</keyword>
<sequence>MAIKSFRNKKLEKFFYEGETKGIRADHHNKLERILDRLDSSKEPEDMRLPGYALHKLEPKQQGRWAVKVNGNWRVTFEFDDDDAVVVDYEDYH</sequence>
<dbReference type="RefSeq" id="WP_345292843.1">
    <property type="nucleotide sequence ID" value="NZ_BAABFV010000002.1"/>
</dbReference>
<organism evidence="1 2">
    <name type="scientific">Kangiella marina</name>
    <dbReference type="NCBI Taxonomy" id="1079178"/>
    <lineage>
        <taxon>Bacteria</taxon>
        <taxon>Pseudomonadati</taxon>
        <taxon>Pseudomonadota</taxon>
        <taxon>Gammaproteobacteria</taxon>
        <taxon>Kangiellales</taxon>
        <taxon>Kangiellaceae</taxon>
        <taxon>Kangiella</taxon>
    </lineage>
</organism>
<dbReference type="EMBL" id="BAABFV010000002">
    <property type="protein sequence ID" value="GAA4362865.1"/>
    <property type="molecule type" value="Genomic_DNA"/>
</dbReference>
<accession>A0ABP8IMN0</accession>
<reference evidence="2" key="1">
    <citation type="journal article" date="2019" name="Int. J. Syst. Evol. Microbiol.">
        <title>The Global Catalogue of Microorganisms (GCM) 10K type strain sequencing project: providing services to taxonomists for standard genome sequencing and annotation.</title>
        <authorList>
            <consortium name="The Broad Institute Genomics Platform"/>
            <consortium name="The Broad Institute Genome Sequencing Center for Infectious Disease"/>
            <person name="Wu L."/>
            <person name="Ma J."/>
        </authorList>
    </citation>
    <scope>NUCLEOTIDE SEQUENCE [LARGE SCALE GENOMIC DNA]</scope>
    <source>
        <strain evidence="2">JCM 17728</strain>
    </source>
</reference>
<dbReference type="InterPro" id="IPR035093">
    <property type="entry name" value="RelE/ParE_toxin_dom_sf"/>
</dbReference>
<dbReference type="PANTHER" id="PTHR40266">
    <property type="entry name" value="TOXIN HIGB-1"/>
    <property type="match status" value="1"/>
</dbReference>
<dbReference type="PANTHER" id="PTHR40266:SF2">
    <property type="entry name" value="TOXIN HIGB-1"/>
    <property type="match status" value="1"/>
</dbReference>
<dbReference type="InterPro" id="IPR007711">
    <property type="entry name" value="HigB-1"/>
</dbReference>
<dbReference type="SUPFAM" id="SSF143011">
    <property type="entry name" value="RelE-like"/>
    <property type="match status" value="1"/>
</dbReference>
<proteinExistence type="predicted"/>
<protein>
    <submittedName>
        <fullName evidence="1">Type II toxin-antitoxin system RelE/ParE family toxin</fullName>
    </submittedName>
</protein>
<evidence type="ECO:0000313" key="1">
    <source>
        <dbReference type="EMBL" id="GAA4362865.1"/>
    </source>
</evidence>
<dbReference type="Gene3D" id="3.30.2310.20">
    <property type="entry name" value="RelE-like"/>
    <property type="match status" value="1"/>
</dbReference>
<dbReference type="Proteomes" id="UP001501011">
    <property type="component" value="Unassembled WGS sequence"/>
</dbReference>
<evidence type="ECO:0000313" key="2">
    <source>
        <dbReference type="Proteomes" id="UP001501011"/>
    </source>
</evidence>